<dbReference type="EMBL" id="PCWA01000037">
    <property type="protein sequence ID" value="PIQ89451.1"/>
    <property type="molecule type" value="Genomic_DNA"/>
</dbReference>
<comment type="caution">
    <text evidence="2">The sequence shown here is derived from an EMBL/GenBank/DDBJ whole genome shotgun (WGS) entry which is preliminary data.</text>
</comment>
<evidence type="ECO:0000313" key="3">
    <source>
        <dbReference type="Proteomes" id="UP000229641"/>
    </source>
</evidence>
<accession>A0A2H0LYJ0</accession>
<proteinExistence type="predicted"/>
<evidence type="ECO:0000256" key="1">
    <source>
        <dbReference type="SAM" id="Phobius"/>
    </source>
</evidence>
<feature type="transmembrane region" description="Helical" evidence="1">
    <location>
        <begin position="108"/>
        <end position="125"/>
    </location>
</feature>
<sequence>MINHPVIIFPFVLIAFFELFSLEIIYFIPRWPLSIIFAPVIRAIWSEQALHYPFNFPVIYNIFYAAQIIIYVFLGGYLTAVSSATIYHINENKPTGLRIMLKKAGRQYINIFCVALLLIVIYFLIREGYGLFIKKFALGKIGSSIRIIRGIKKVLVLTNQYAVFLFTVIAETMLAYCIPILIVENKKLFAAIKENFIFLKKTFFATFIFVLAPSLLLLPLIYANGKALILMDKVFPEVIIMLIAGGIIFSLFINAFIITVLTSFYLLKRKT</sequence>
<keyword evidence="1" id="KW-1133">Transmembrane helix</keyword>
<reference evidence="2 3" key="1">
    <citation type="submission" date="2017-09" db="EMBL/GenBank/DDBJ databases">
        <title>Depth-based differentiation of microbial function through sediment-hosted aquifers and enrichment of novel symbionts in the deep terrestrial subsurface.</title>
        <authorList>
            <person name="Probst A.J."/>
            <person name="Ladd B."/>
            <person name="Jarett J.K."/>
            <person name="Geller-Mcgrath D.E."/>
            <person name="Sieber C.M."/>
            <person name="Emerson J.B."/>
            <person name="Anantharaman K."/>
            <person name="Thomas B.C."/>
            <person name="Malmstrom R."/>
            <person name="Stieglmeier M."/>
            <person name="Klingl A."/>
            <person name="Woyke T."/>
            <person name="Ryan C.M."/>
            <person name="Banfield J.F."/>
        </authorList>
    </citation>
    <scope>NUCLEOTIDE SEQUENCE [LARGE SCALE GENOMIC DNA]</scope>
    <source>
        <strain evidence="2">CG11_big_fil_rev_8_21_14_0_20_42_13</strain>
    </source>
</reference>
<keyword evidence="1" id="KW-0812">Transmembrane</keyword>
<feature type="transmembrane region" description="Helical" evidence="1">
    <location>
        <begin position="161"/>
        <end position="183"/>
    </location>
</feature>
<dbReference type="Proteomes" id="UP000229641">
    <property type="component" value="Unassembled WGS sequence"/>
</dbReference>
<evidence type="ECO:0000313" key="2">
    <source>
        <dbReference type="EMBL" id="PIQ89451.1"/>
    </source>
</evidence>
<feature type="transmembrane region" description="Helical" evidence="1">
    <location>
        <begin position="238"/>
        <end position="267"/>
    </location>
</feature>
<evidence type="ECO:0008006" key="4">
    <source>
        <dbReference type="Google" id="ProtNLM"/>
    </source>
</evidence>
<name>A0A2H0LYJ0_9BACT</name>
<feature type="transmembrane region" description="Helical" evidence="1">
    <location>
        <begin position="62"/>
        <end position="87"/>
    </location>
</feature>
<keyword evidence="1" id="KW-0472">Membrane</keyword>
<feature type="transmembrane region" description="Helical" evidence="1">
    <location>
        <begin position="203"/>
        <end position="223"/>
    </location>
</feature>
<organism evidence="2 3">
    <name type="scientific">Candidatus Ghiorseimicrobium undicola</name>
    <dbReference type="NCBI Taxonomy" id="1974746"/>
    <lineage>
        <taxon>Bacteria</taxon>
        <taxon>Pseudomonadati</taxon>
        <taxon>Candidatus Omnitrophota</taxon>
        <taxon>Candidatus Ghiorseimicrobium</taxon>
    </lineage>
</organism>
<dbReference type="AlphaFoldDB" id="A0A2H0LYJ0"/>
<gene>
    <name evidence="2" type="ORF">COV72_02800</name>
</gene>
<feature type="transmembrane region" description="Helical" evidence="1">
    <location>
        <begin position="7"/>
        <end position="28"/>
    </location>
</feature>
<protein>
    <recommendedName>
        <fullName evidence="4">Glycerophosphoryl diester phosphodiesterase membrane domain-containing protein</fullName>
    </recommendedName>
</protein>